<feature type="domain" description="PH" evidence="2">
    <location>
        <begin position="26"/>
        <end position="130"/>
    </location>
</feature>
<evidence type="ECO:0000313" key="3">
    <source>
        <dbReference type="EMBL" id="KAG2465391.1"/>
    </source>
</evidence>
<reference evidence="3 4" key="1">
    <citation type="journal article" date="2021" name="Cell">
        <title>Tracing the genetic footprints of vertebrate landing in non-teleost ray-finned fishes.</title>
        <authorList>
            <person name="Bi X."/>
            <person name="Wang K."/>
            <person name="Yang L."/>
            <person name="Pan H."/>
            <person name="Jiang H."/>
            <person name="Wei Q."/>
            <person name="Fang M."/>
            <person name="Yu H."/>
            <person name="Zhu C."/>
            <person name="Cai Y."/>
            <person name="He Y."/>
            <person name="Gan X."/>
            <person name="Zeng H."/>
            <person name="Yu D."/>
            <person name="Zhu Y."/>
            <person name="Jiang H."/>
            <person name="Qiu Q."/>
            <person name="Yang H."/>
            <person name="Zhang Y.E."/>
            <person name="Wang W."/>
            <person name="Zhu M."/>
            <person name="He S."/>
            <person name="Zhang G."/>
        </authorList>
    </citation>
    <scope>NUCLEOTIDE SEQUENCE [LARGE SCALE GENOMIC DNA]</scope>
    <source>
        <strain evidence="3">Bchr_013</strain>
    </source>
</reference>
<dbReference type="SUPFAM" id="SSF50729">
    <property type="entry name" value="PH domain-like"/>
    <property type="match status" value="1"/>
</dbReference>
<gene>
    <name evidence="3" type="primary">Sh3bp2</name>
    <name evidence="3" type="ORF">GTO96_0016474</name>
</gene>
<dbReference type="SMART" id="SM00233">
    <property type="entry name" value="PH"/>
    <property type="match status" value="1"/>
</dbReference>
<feature type="non-terminal residue" evidence="3">
    <location>
        <position position="1"/>
    </location>
</feature>
<dbReference type="InterPro" id="IPR001849">
    <property type="entry name" value="PH_domain"/>
</dbReference>
<dbReference type="PANTHER" id="PTHR15126:SF4">
    <property type="entry name" value="SH3 DOMAIN-BINDING PROTEIN 2"/>
    <property type="match status" value="1"/>
</dbReference>
<dbReference type="PROSITE" id="PS50003">
    <property type="entry name" value="PH_DOMAIN"/>
    <property type="match status" value="1"/>
</dbReference>
<accession>A0A8X8BT48</accession>
<dbReference type="GO" id="GO:0007165">
    <property type="term" value="P:signal transduction"/>
    <property type="evidence" value="ECO:0007669"/>
    <property type="project" value="InterPro"/>
</dbReference>
<dbReference type="GO" id="GO:0017124">
    <property type="term" value="F:SH3 domain binding"/>
    <property type="evidence" value="ECO:0007669"/>
    <property type="project" value="TreeGrafter"/>
</dbReference>
<dbReference type="CDD" id="cd13308">
    <property type="entry name" value="PH_3BP2"/>
    <property type="match status" value="1"/>
</dbReference>
<evidence type="ECO:0000259" key="2">
    <source>
        <dbReference type="PROSITE" id="PS50003"/>
    </source>
</evidence>
<name>A0A8X8BT48_POLSE</name>
<feature type="region of interest" description="Disordered" evidence="1">
    <location>
        <begin position="164"/>
        <end position="184"/>
    </location>
</feature>
<sequence length="500" mass="55753">MATGETLWPVPMKAIGAQNLLTMPGGVTMSGYLHKKGGTQIQILKWPLRFVIIHKGCAYYFKSSTSASPQGAFSLNGYNRVLRAAEETTSSNVFPFKIVHFSKKHRTWYFSASSEEERKKWMLSLRKEIDCYHERRDSQPACDSSSDSESFYGSVERPIDIKYNPETEDHDLPRSTVPPPQYPPPPVPLHKQRHLHHEAAALQISSNVPHASSTVIKKESIPVPPSSLPSKGPPPSLPFAPHLLKPPIRLPNKDVSILPEKNSPQVSKFSATTLPASSNFEKKGAMDSKQSSVTLPLTKELEKKLAKNSSEKKPQLPVGPKPAFLMQSTDSEKQDVGHVKKPGLYKPPLIPAKPKLKPPNAGLHWDPALPGHLEGRGEGRYLPWAMRRQPPWSAWGPRYQSLGAHPCWGPWPPPGGTWRIMEPWTAALPSQPNVLPEEIPGRARVLPGAHAALPPHLEVPSEDHQMSQSRDEEDRAYEERSRGGRRLERERERKQGTECG</sequence>
<evidence type="ECO:0000256" key="1">
    <source>
        <dbReference type="SAM" id="MobiDB-lite"/>
    </source>
</evidence>
<dbReference type="Gene3D" id="2.30.29.30">
    <property type="entry name" value="Pleckstrin-homology domain (PH domain)/Phosphotyrosine-binding domain (PTB)"/>
    <property type="match status" value="1"/>
</dbReference>
<comment type="caution">
    <text evidence="3">The sequence shown here is derived from an EMBL/GenBank/DDBJ whole genome shotgun (WGS) entry which is preliminary data.</text>
</comment>
<dbReference type="PANTHER" id="PTHR15126">
    <property type="entry name" value="SH3-BINDING"/>
    <property type="match status" value="1"/>
</dbReference>
<dbReference type="EMBL" id="JAATIS010001721">
    <property type="protein sequence ID" value="KAG2465391.1"/>
    <property type="molecule type" value="Genomic_DNA"/>
</dbReference>
<dbReference type="InterPro" id="IPR011993">
    <property type="entry name" value="PH-like_dom_sf"/>
</dbReference>
<dbReference type="FunFam" id="2.30.29.30:FF:000147">
    <property type="entry name" value="SH3 domain-binding protein 2 isoform X2"/>
    <property type="match status" value="1"/>
</dbReference>
<organism evidence="3 4">
    <name type="scientific">Polypterus senegalus</name>
    <name type="common">Senegal bichir</name>
    <dbReference type="NCBI Taxonomy" id="55291"/>
    <lineage>
        <taxon>Eukaryota</taxon>
        <taxon>Metazoa</taxon>
        <taxon>Chordata</taxon>
        <taxon>Craniata</taxon>
        <taxon>Vertebrata</taxon>
        <taxon>Euteleostomi</taxon>
        <taxon>Actinopterygii</taxon>
        <taxon>Polypteriformes</taxon>
        <taxon>Polypteridae</taxon>
        <taxon>Polypterus</taxon>
    </lineage>
</organism>
<proteinExistence type="predicted"/>
<evidence type="ECO:0000313" key="4">
    <source>
        <dbReference type="Proteomes" id="UP000886611"/>
    </source>
</evidence>
<dbReference type="AlphaFoldDB" id="A0A8X8BT48"/>
<protein>
    <submittedName>
        <fullName evidence="3">3BP2 protein</fullName>
    </submittedName>
</protein>
<keyword evidence="4" id="KW-1185">Reference proteome</keyword>
<feature type="compositionally biased region" description="Basic and acidic residues" evidence="1">
    <location>
        <begin position="164"/>
        <end position="173"/>
    </location>
</feature>
<feature type="compositionally biased region" description="Basic and acidic residues" evidence="1">
    <location>
        <begin position="459"/>
        <end position="500"/>
    </location>
</feature>
<feature type="non-terminal residue" evidence="3">
    <location>
        <position position="500"/>
    </location>
</feature>
<dbReference type="InterPro" id="IPR035848">
    <property type="entry name" value="SH3BP2"/>
</dbReference>
<dbReference type="Pfam" id="PF00169">
    <property type="entry name" value="PH"/>
    <property type="match status" value="1"/>
</dbReference>
<feature type="region of interest" description="Disordered" evidence="1">
    <location>
        <begin position="454"/>
        <end position="500"/>
    </location>
</feature>
<dbReference type="Proteomes" id="UP000886611">
    <property type="component" value="Unassembled WGS sequence"/>
</dbReference>